<proteinExistence type="predicted"/>
<name>A0A0N5BK74_STREA</name>
<dbReference type="WBParaSite" id="SPAL_0000633800.1">
    <property type="protein sequence ID" value="SPAL_0000633800.1"/>
    <property type="gene ID" value="SPAL_0000633800"/>
</dbReference>
<dbReference type="AlphaFoldDB" id="A0A0N5BK74"/>
<dbReference type="Proteomes" id="UP000046392">
    <property type="component" value="Unplaced"/>
</dbReference>
<organism evidence="2 3">
    <name type="scientific">Strongyloides papillosus</name>
    <name type="common">Intestinal threadworm</name>
    <dbReference type="NCBI Taxonomy" id="174720"/>
    <lineage>
        <taxon>Eukaryota</taxon>
        <taxon>Metazoa</taxon>
        <taxon>Ecdysozoa</taxon>
        <taxon>Nematoda</taxon>
        <taxon>Chromadorea</taxon>
        <taxon>Rhabditida</taxon>
        <taxon>Tylenchina</taxon>
        <taxon>Panagrolaimomorpha</taxon>
        <taxon>Strongyloidoidea</taxon>
        <taxon>Strongyloididae</taxon>
        <taxon>Strongyloides</taxon>
    </lineage>
</organism>
<accession>A0A0N5BK74</accession>
<protein>
    <submittedName>
        <fullName evidence="3">Amino_oxidase domain-containing protein</fullName>
    </submittedName>
</protein>
<feature type="domain" description="Amine oxidase" evidence="1">
    <location>
        <begin position="43"/>
        <end position="291"/>
    </location>
</feature>
<dbReference type="STRING" id="174720.A0A0N5BK74"/>
<dbReference type="SUPFAM" id="SSF51971">
    <property type="entry name" value="Nucleotide-binding domain"/>
    <property type="match status" value="1"/>
</dbReference>
<dbReference type="Pfam" id="PF01593">
    <property type="entry name" value="Amino_oxidase"/>
    <property type="match status" value="1"/>
</dbReference>
<dbReference type="Gene3D" id="3.50.50.60">
    <property type="entry name" value="FAD/NAD(P)-binding domain"/>
    <property type="match status" value="1"/>
</dbReference>
<dbReference type="PANTHER" id="PTHR21197:SF0">
    <property type="entry name" value="UDP-GALACTOPYRANOSE MUTASE"/>
    <property type="match status" value="1"/>
</dbReference>
<dbReference type="InterPro" id="IPR002937">
    <property type="entry name" value="Amino_oxidase"/>
</dbReference>
<dbReference type="GO" id="GO:0016491">
    <property type="term" value="F:oxidoreductase activity"/>
    <property type="evidence" value="ECO:0007669"/>
    <property type="project" value="InterPro"/>
</dbReference>
<dbReference type="GO" id="GO:0005829">
    <property type="term" value="C:cytosol"/>
    <property type="evidence" value="ECO:0007669"/>
    <property type="project" value="TreeGrafter"/>
</dbReference>
<dbReference type="GO" id="GO:0050660">
    <property type="term" value="F:flavin adenine dinucleotide binding"/>
    <property type="evidence" value="ECO:0007669"/>
    <property type="project" value="TreeGrafter"/>
</dbReference>
<evidence type="ECO:0000259" key="1">
    <source>
        <dbReference type="Pfam" id="PF01593"/>
    </source>
</evidence>
<sequence length="471" mass="54599">MDDKPVKKFVICGAGPTAFGALHRLHQILSNDILRNDLPFVPSILILEKEDVVGGLARSVTDENGFVFDLGVHVVSESKYPVFIDAMHDAIEEWNVVLRNVKADFHHIIGKERRIDSYIPYPVQENIMYFPDDIKNKCINELKELENNTKVCQNFGDFIENHFGETLKEIFFKPYNEKVWTLKLQEMSNEWVYGRVPKIKINKLVNPSNVKTNDKNRNMMTFRYPSGCKGVGNVWTKIGEKYPKEYFRMLCEVLEIDPILKTIDVINKSTKKKSKLEYDYFISTMPITLLGKMTSLAPSINLKHSKVILVGYGLTTPQNKFSKSHSWLYFSSPDIIFYRATLISNFSIDLTPDYKKYWSVLCEIGLKADEEDNEKEIMEKTLKDLRSCGLVDELNKVVSKFYMVLQYGYPIPTLERNNELQKAHLIFEKHDIYSRGRFGSWKYEASNQDTAFTQGYEVIDKILYGKEETLI</sequence>
<reference evidence="3" key="1">
    <citation type="submission" date="2017-02" db="UniProtKB">
        <authorList>
            <consortium name="WormBaseParasite"/>
        </authorList>
    </citation>
    <scope>IDENTIFICATION</scope>
</reference>
<evidence type="ECO:0000313" key="3">
    <source>
        <dbReference type="WBParaSite" id="SPAL_0000633800.1"/>
    </source>
</evidence>
<evidence type="ECO:0000313" key="2">
    <source>
        <dbReference type="Proteomes" id="UP000046392"/>
    </source>
</evidence>
<dbReference type="GO" id="GO:0008767">
    <property type="term" value="F:UDP-galactopyranose mutase activity"/>
    <property type="evidence" value="ECO:0007669"/>
    <property type="project" value="TreeGrafter"/>
</dbReference>
<dbReference type="InterPro" id="IPR036188">
    <property type="entry name" value="FAD/NAD-bd_sf"/>
</dbReference>
<dbReference type="PANTHER" id="PTHR21197">
    <property type="entry name" value="UDP-GALACTOPYRANOSE MUTASE"/>
    <property type="match status" value="1"/>
</dbReference>
<keyword evidence="2" id="KW-1185">Reference proteome</keyword>